<dbReference type="AlphaFoldDB" id="A0A0C4E6I1"/>
<protein>
    <submittedName>
        <fullName evidence="1 2">Uncharacterized protein</fullName>
    </submittedName>
</protein>
<keyword evidence="3" id="KW-1185">Reference proteome</keyword>
<name>A0A0C4E6I1_MAGP6</name>
<accession>A0A0C4E6I1</accession>
<sequence>MPPRQVAQRAAHQIRTRMLWGFTGEAKDRRQDGLIVCIVTTHSLTPVLCCVLPRRPRSLRPSLRRPVRSVQGPGRQTGTCAGQGRAAGCDVCVCPRIPAFFYYYLFFLSIKIHTHTRRKRVSPSSRQAGIGPLHSLTPFGAGGGCSSNTVCASPASCALRVSSPRP</sequence>
<evidence type="ECO:0000313" key="3">
    <source>
        <dbReference type="Proteomes" id="UP000011715"/>
    </source>
</evidence>
<reference evidence="1" key="3">
    <citation type="submission" date="2011-03" db="EMBL/GenBank/DDBJ databases">
        <title>Annotation of Magnaporthe poae ATCC 64411.</title>
        <authorList>
            <person name="Ma L.-J."/>
            <person name="Dead R."/>
            <person name="Young S.K."/>
            <person name="Zeng Q."/>
            <person name="Gargeya S."/>
            <person name="Fitzgerald M."/>
            <person name="Haas B."/>
            <person name="Abouelleil A."/>
            <person name="Alvarado L."/>
            <person name="Arachchi H.M."/>
            <person name="Berlin A."/>
            <person name="Brown A."/>
            <person name="Chapman S.B."/>
            <person name="Chen Z."/>
            <person name="Dunbar C."/>
            <person name="Freedman E."/>
            <person name="Gearin G."/>
            <person name="Gellesch M."/>
            <person name="Goldberg J."/>
            <person name="Griggs A."/>
            <person name="Gujja S."/>
            <person name="Heiman D."/>
            <person name="Howarth C."/>
            <person name="Larson L."/>
            <person name="Lui A."/>
            <person name="MacDonald P.J.P."/>
            <person name="Mehta T."/>
            <person name="Montmayeur A."/>
            <person name="Murphy C."/>
            <person name="Neiman D."/>
            <person name="Pearson M."/>
            <person name="Priest M."/>
            <person name="Roberts A."/>
            <person name="Saif S."/>
            <person name="Shea T."/>
            <person name="Shenoy N."/>
            <person name="Sisk P."/>
            <person name="Stolte C."/>
            <person name="Sykes S."/>
            <person name="Yandava C."/>
            <person name="Wortman J."/>
            <person name="Nusbaum C."/>
            <person name="Birren B."/>
        </authorList>
    </citation>
    <scope>NUCLEOTIDE SEQUENCE</scope>
    <source>
        <strain evidence="1">ATCC 64411</strain>
    </source>
</reference>
<proteinExistence type="predicted"/>
<dbReference type="EMBL" id="ADBL01001962">
    <property type="status" value="NOT_ANNOTATED_CDS"/>
    <property type="molecule type" value="Genomic_DNA"/>
</dbReference>
<evidence type="ECO:0000313" key="1">
    <source>
        <dbReference type="EMBL" id="KLU89145.1"/>
    </source>
</evidence>
<dbReference type="VEuPathDB" id="FungiDB:MAPG_08119"/>
<dbReference type="EnsemblFungi" id="MAPG_08119T0">
    <property type="protein sequence ID" value="MAPG_08119T0"/>
    <property type="gene ID" value="MAPG_08119"/>
</dbReference>
<organism evidence="2 3">
    <name type="scientific">Magnaporthiopsis poae (strain ATCC 64411 / 73-15)</name>
    <name type="common">Kentucky bluegrass fungus</name>
    <name type="synonym">Magnaporthe poae</name>
    <dbReference type="NCBI Taxonomy" id="644358"/>
    <lineage>
        <taxon>Eukaryota</taxon>
        <taxon>Fungi</taxon>
        <taxon>Dikarya</taxon>
        <taxon>Ascomycota</taxon>
        <taxon>Pezizomycotina</taxon>
        <taxon>Sordariomycetes</taxon>
        <taxon>Sordariomycetidae</taxon>
        <taxon>Magnaporthales</taxon>
        <taxon>Magnaporthaceae</taxon>
        <taxon>Magnaporthiopsis</taxon>
    </lineage>
</organism>
<reference evidence="3" key="2">
    <citation type="submission" date="2010-05" db="EMBL/GenBank/DDBJ databases">
        <title>The genome sequence of Magnaporthe poae strain ATCC 64411.</title>
        <authorList>
            <person name="Ma L.-J."/>
            <person name="Dead R."/>
            <person name="Young S."/>
            <person name="Zeng Q."/>
            <person name="Koehrsen M."/>
            <person name="Alvarado L."/>
            <person name="Berlin A."/>
            <person name="Chapman S.B."/>
            <person name="Chen Z."/>
            <person name="Freedman E."/>
            <person name="Gellesch M."/>
            <person name="Goldberg J."/>
            <person name="Griggs A."/>
            <person name="Gujja S."/>
            <person name="Heilman E.R."/>
            <person name="Heiman D."/>
            <person name="Hepburn T."/>
            <person name="Howarth C."/>
            <person name="Jen D."/>
            <person name="Larson L."/>
            <person name="Mehta T."/>
            <person name="Neiman D."/>
            <person name="Pearson M."/>
            <person name="Roberts A."/>
            <person name="Saif S."/>
            <person name="Shea T."/>
            <person name="Shenoy N."/>
            <person name="Sisk P."/>
            <person name="Stolte C."/>
            <person name="Sykes S."/>
            <person name="Walk T."/>
            <person name="White J."/>
            <person name="Yandava C."/>
            <person name="Haas B."/>
            <person name="Nusbaum C."/>
            <person name="Birren B."/>
        </authorList>
    </citation>
    <scope>NUCLEOTIDE SEQUENCE [LARGE SCALE GENOMIC DNA]</scope>
    <source>
        <strain evidence="3">ATCC 64411 / 73-15</strain>
    </source>
</reference>
<gene>
    <name evidence="1" type="ORF">MAPG_08119</name>
</gene>
<reference evidence="2" key="5">
    <citation type="submission" date="2015-06" db="UniProtKB">
        <authorList>
            <consortium name="EnsemblFungi"/>
        </authorList>
    </citation>
    <scope>IDENTIFICATION</scope>
    <source>
        <strain evidence="2">ATCC 64411</strain>
    </source>
</reference>
<evidence type="ECO:0000313" key="2">
    <source>
        <dbReference type="EnsemblFungi" id="MAPG_08119T0"/>
    </source>
</evidence>
<reference evidence="1" key="1">
    <citation type="submission" date="2010-05" db="EMBL/GenBank/DDBJ databases">
        <title>The Genome Sequence of Magnaporthe poae strain ATCC 64411.</title>
        <authorList>
            <consortium name="The Broad Institute Genome Sequencing Platform"/>
            <consortium name="Broad Institute Genome Sequencing Center for Infectious Disease"/>
            <person name="Ma L.-J."/>
            <person name="Dead R."/>
            <person name="Young S."/>
            <person name="Zeng Q."/>
            <person name="Koehrsen M."/>
            <person name="Alvarado L."/>
            <person name="Berlin A."/>
            <person name="Chapman S.B."/>
            <person name="Chen Z."/>
            <person name="Freedman E."/>
            <person name="Gellesch M."/>
            <person name="Goldberg J."/>
            <person name="Griggs A."/>
            <person name="Gujja S."/>
            <person name="Heilman E.R."/>
            <person name="Heiman D."/>
            <person name="Hepburn T."/>
            <person name="Howarth C."/>
            <person name="Jen D."/>
            <person name="Larson L."/>
            <person name="Mehta T."/>
            <person name="Neiman D."/>
            <person name="Pearson M."/>
            <person name="Roberts A."/>
            <person name="Saif S."/>
            <person name="Shea T."/>
            <person name="Shenoy N."/>
            <person name="Sisk P."/>
            <person name="Stolte C."/>
            <person name="Sykes S."/>
            <person name="Walk T."/>
            <person name="White J."/>
            <person name="Yandava C."/>
            <person name="Haas B."/>
            <person name="Nusbaum C."/>
            <person name="Birren B."/>
        </authorList>
    </citation>
    <scope>NUCLEOTIDE SEQUENCE</scope>
    <source>
        <strain evidence="1">ATCC 64411</strain>
    </source>
</reference>
<dbReference type="Proteomes" id="UP000011715">
    <property type="component" value="Unassembled WGS sequence"/>
</dbReference>
<dbReference type="EMBL" id="GL876972">
    <property type="protein sequence ID" value="KLU89145.1"/>
    <property type="molecule type" value="Genomic_DNA"/>
</dbReference>
<reference evidence="2" key="4">
    <citation type="journal article" date="2015" name="G3 (Bethesda)">
        <title>Genome sequences of three phytopathogenic species of the Magnaporthaceae family of fungi.</title>
        <authorList>
            <person name="Okagaki L.H."/>
            <person name="Nunes C.C."/>
            <person name="Sailsbery J."/>
            <person name="Clay B."/>
            <person name="Brown D."/>
            <person name="John T."/>
            <person name="Oh Y."/>
            <person name="Young N."/>
            <person name="Fitzgerald M."/>
            <person name="Haas B.J."/>
            <person name="Zeng Q."/>
            <person name="Young S."/>
            <person name="Adiconis X."/>
            <person name="Fan L."/>
            <person name="Levin J.Z."/>
            <person name="Mitchell T.K."/>
            <person name="Okubara P.A."/>
            <person name="Farman M.L."/>
            <person name="Kohn L.M."/>
            <person name="Birren B."/>
            <person name="Ma L.-J."/>
            <person name="Dean R.A."/>
        </authorList>
    </citation>
    <scope>NUCLEOTIDE SEQUENCE</scope>
    <source>
        <strain evidence="2">ATCC 64411 / 73-15</strain>
    </source>
</reference>